<dbReference type="Gene3D" id="3.30.420.10">
    <property type="entry name" value="Ribonuclease H-like superfamily/Ribonuclease H"/>
    <property type="match status" value="1"/>
</dbReference>
<comment type="caution">
    <text evidence="6">The sequence shown here is derived from an EMBL/GenBank/DDBJ whole genome shotgun (WGS) entry which is preliminary data.</text>
</comment>
<dbReference type="GO" id="GO:0006259">
    <property type="term" value="P:DNA metabolic process"/>
    <property type="evidence" value="ECO:0007669"/>
    <property type="project" value="UniProtKB-ARBA"/>
</dbReference>
<dbReference type="EMBL" id="JAMZDE010000008">
    <property type="protein sequence ID" value="MCP1340164.1"/>
    <property type="molecule type" value="Genomic_DNA"/>
</dbReference>
<keyword evidence="1" id="KW-0540">Nuclease</keyword>
<dbReference type="PANTHER" id="PTHR30231:SF4">
    <property type="entry name" value="PROTEIN NEN2"/>
    <property type="match status" value="1"/>
</dbReference>
<dbReference type="NCBIfam" id="NF006602">
    <property type="entry name" value="PRK09146.1"/>
    <property type="match status" value="1"/>
</dbReference>
<dbReference type="SMART" id="SM00479">
    <property type="entry name" value="EXOIII"/>
    <property type="match status" value="1"/>
</dbReference>
<dbReference type="RefSeq" id="WP_253620027.1">
    <property type="nucleotide sequence ID" value="NZ_JAMZDE010000008.1"/>
</dbReference>
<evidence type="ECO:0000256" key="2">
    <source>
        <dbReference type="ARBA" id="ARBA00022801"/>
    </source>
</evidence>
<protein>
    <submittedName>
        <fullName evidence="6">3'-5' exonuclease</fullName>
    </submittedName>
</protein>
<feature type="domain" description="Exonuclease" evidence="5">
    <location>
        <begin position="57"/>
        <end position="237"/>
    </location>
</feature>
<sequence length="248" mass="28541">MLYLAPENKQKQKPRKSKNIDWPKQFETLEQLSHSQALKKYYNQGISSPDTPINKTPMVAVDFETTGLDPEQHGIVSIAAIPMTTERILFSEAKSWVVKPRRSLTDESVVIHGITHSEIEHAPDLESIIDELLELVAGKVWVVHYHGIERPFLQRGIKERLHENIQFPLIDTMEIEARFHRKPLSLWQKLRGKKPESIRLADSRTRYNLPFYPPHNALTDALACAELLQAQIAHHFEPDTPLGEIWLP</sequence>
<keyword evidence="2" id="KW-0378">Hydrolase</keyword>
<dbReference type="Proteomes" id="UP001139474">
    <property type="component" value="Unassembled WGS sequence"/>
</dbReference>
<dbReference type="GO" id="GO:0003676">
    <property type="term" value="F:nucleic acid binding"/>
    <property type="evidence" value="ECO:0007669"/>
    <property type="project" value="InterPro"/>
</dbReference>
<dbReference type="CDD" id="cd06127">
    <property type="entry name" value="DEDDh"/>
    <property type="match status" value="1"/>
</dbReference>
<dbReference type="SUPFAM" id="SSF53098">
    <property type="entry name" value="Ribonuclease H-like"/>
    <property type="match status" value="1"/>
</dbReference>
<keyword evidence="3 6" id="KW-0269">Exonuclease</keyword>
<evidence type="ECO:0000256" key="4">
    <source>
        <dbReference type="SAM" id="MobiDB-lite"/>
    </source>
</evidence>
<keyword evidence="7" id="KW-1185">Reference proteome</keyword>
<dbReference type="PANTHER" id="PTHR30231">
    <property type="entry name" value="DNA POLYMERASE III SUBUNIT EPSILON"/>
    <property type="match status" value="1"/>
</dbReference>
<feature type="region of interest" description="Disordered" evidence="4">
    <location>
        <begin position="1"/>
        <end position="21"/>
    </location>
</feature>
<evidence type="ECO:0000259" key="5">
    <source>
        <dbReference type="SMART" id="SM00479"/>
    </source>
</evidence>
<proteinExistence type="predicted"/>
<dbReference type="InterPro" id="IPR012337">
    <property type="entry name" value="RNaseH-like_sf"/>
</dbReference>
<evidence type="ECO:0000256" key="3">
    <source>
        <dbReference type="ARBA" id="ARBA00022839"/>
    </source>
</evidence>
<dbReference type="GO" id="GO:0008408">
    <property type="term" value="F:3'-5' exonuclease activity"/>
    <property type="evidence" value="ECO:0007669"/>
    <property type="project" value="TreeGrafter"/>
</dbReference>
<organism evidence="6 7">
    <name type="scientific">Idiomarina rhizosphaerae</name>
    <dbReference type="NCBI Taxonomy" id="2961572"/>
    <lineage>
        <taxon>Bacteria</taxon>
        <taxon>Pseudomonadati</taxon>
        <taxon>Pseudomonadota</taxon>
        <taxon>Gammaproteobacteria</taxon>
        <taxon>Alteromonadales</taxon>
        <taxon>Idiomarinaceae</taxon>
        <taxon>Idiomarina</taxon>
    </lineage>
</organism>
<evidence type="ECO:0000313" key="7">
    <source>
        <dbReference type="Proteomes" id="UP001139474"/>
    </source>
</evidence>
<name>A0A9X2FZ51_9GAMM</name>
<evidence type="ECO:0000313" key="6">
    <source>
        <dbReference type="EMBL" id="MCP1340164.1"/>
    </source>
</evidence>
<evidence type="ECO:0000256" key="1">
    <source>
        <dbReference type="ARBA" id="ARBA00022722"/>
    </source>
</evidence>
<dbReference type="Pfam" id="PF00929">
    <property type="entry name" value="RNase_T"/>
    <property type="match status" value="1"/>
</dbReference>
<gene>
    <name evidence="6" type="ORF">NJR55_11260</name>
</gene>
<accession>A0A9X2FZ51</accession>
<reference evidence="6" key="1">
    <citation type="submission" date="2022-06" db="EMBL/GenBank/DDBJ databases">
        <title>Idiomarina rhizosphaerae M1R2S28.</title>
        <authorList>
            <person name="Sun J.-Q."/>
            <person name="Li L.-F."/>
        </authorList>
    </citation>
    <scope>NUCLEOTIDE SEQUENCE</scope>
    <source>
        <strain evidence="6">M1R2S28</strain>
    </source>
</reference>
<dbReference type="AlphaFoldDB" id="A0A9X2FZ51"/>
<dbReference type="InterPro" id="IPR013520">
    <property type="entry name" value="Ribonucl_H"/>
</dbReference>
<dbReference type="InterPro" id="IPR036397">
    <property type="entry name" value="RNaseH_sf"/>
</dbReference>
<dbReference type="GO" id="GO:0005829">
    <property type="term" value="C:cytosol"/>
    <property type="evidence" value="ECO:0007669"/>
    <property type="project" value="TreeGrafter"/>
</dbReference>